<reference evidence="2 3" key="1">
    <citation type="submission" date="2020-08" db="EMBL/GenBank/DDBJ databases">
        <title>Sequencing the genomes of 1000 actinobacteria strains.</title>
        <authorList>
            <person name="Klenk H.-P."/>
        </authorList>
    </citation>
    <scope>NUCLEOTIDE SEQUENCE [LARGE SCALE GENOMIC DNA]</scope>
    <source>
        <strain evidence="2 3">DSM 45584</strain>
    </source>
</reference>
<evidence type="ECO:0000313" key="2">
    <source>
        <dbReference type="EMBL" id="MBB5155607.1"/>
    </source>
</evidence>
<name>A0A840Q6L8_9PSEU</name>
<accession>A0A840Q6L8</accession>
<comment type="caution">
    <text evidence="2">The sequence shown here is derived from an EMBL/GenBank/DDBJ whole genome shotgun (WGS) entry which is preliminary data.</text>
</comment>
<dbReference type="SUPFAM" id="SSF47413">
    <property type="entry name" value="lambda repressor-like DNA-binding domains"/>
    <property type="match status" value="1"/>
</dbReference>
<organism evidence="2 3">
    <name type="scientific">Saccharopolyspora phatthalungensis</name>
    <dbReference type="NCBI Taxonomy" id="664693"/>
    <lineage>
        <taxon>Bacteria</taxon>
        <taxon>Bacillati</taxon>
        <taxon>Actinomycetota</taxon>
        <taxon>Actinomycetes</taxon>
        <taxon>Pseudonocardiales</taxon>
        <taxon>Pseudonocardiaceae</taxon>
        <taxon>Saccharopolyspora</taxon>
    </lineage>
</organism>
<dbReference type="Gene3D" id="1.10.260.40">
    <property type="entry name" value="lambda repressor-like DNA-binding domains"/>
    <property type="match status" value="1"/>
</dbReference>
<dbReference type="InterPro" id="IPR001387">
    <property type="entry name" value="Cro/C1-type_HTH"/>
</dbReference>
<dbReference type="InterPro" id="IPR043917">
    <property type="entry name" value="DUF5753"/>
</dbReference>
<dbReference type="Pfam" id="PF19054">
    <property type="entry name" value="DUF5753"/>
    <property type="match status" value="1"/>
</dbReference>
<evidence type="ECO:0000313" key="3">
    <source>
        <dbReference type="Proteomes" id="UP000584374"/>
    </source>
</evidence>
<dbReference type="CDD" id="cd00093">
    <property type="entry name" value="HTH_XRE"/>
    <property type="match status" value="1"/>
</dbReference>
<proteinExistence type="predicted"/>
<dbReference type="AlphaFoldDB" id="A0A840Q6L8"/>
<dbReference type="EMBL" id="JACHIW010000001">
    <property type="protein sequence ID" value="MBB5155607.1"/>
    <property type="molecule type" value="Genomic_DNA"/>
</dbReference>
<dbReference type="GO" id="GO:0003677">
    <property type="term" value="F:DNA binding"/>
    <property type="evidence" value="ECO:0007669"/>
    <property type="project" value="InterPro"/>
</dbReference>
<evidence type="ECO:0000259" key="1">
    <source>
        <dbReference type="PROSITE" id="PS50943"/>
    </source>
</evidence>
<dbReference type="PROSITE" id="PS50943">
    <property type="entry name" value="HTH_CROC1"/>
    <property type="match status" value="1"/>
</dbReference>
<dbReference type="Proteomes" id="UP000584374">
    <property type="component" value="Unassembled WGS sequence"/>
</dbReference>
<feature type="domain" description="HTH cro/C1-type" evidence="1">
    <location>
        <begin position="17"/>
        <end position="71"/>
    </location>
</feature>
<keyword evidence="3" id="KW-1185">Reference proteome</keyword>
<dbReference type="InterPro" id="IPR010982">
    <property type="entry name" value="Lambda_DNA-bd_dom_sf"/>
</dbReference>
<dbReference type="Pfam" id="PF13560">
    <property type="entry name" value="HTH_31"/>
    <property type="match status" value="1"/>
</dbReference>
<gene>
    <name evidence="2" type="ORF">BJ970_003141</name>
</gene>
<protein>
    <submittedName>
        <fullName evidence="2">Transcriptional regulator with XRE-family HTH domain</fullName>
    </submittedName>
</protein>
<dbReference type="SMART" id="SM00530">
    <property type="entry name" value="HTH_XRE"/>
    <property type="match status" value="1"/>
</dbReference>
<sequence>MAAIAGTPRARALSAALREARMASGVGQRELARQLSLSNTQLSHWENGHRVPNVEQVAMILAAIRVSADERERILDLARNVDEPNWLTVGMNGIPQQLAGAVECERSASAITEWTPMVVPGLLQTPDYSRAIMQASGLDHKDIDLRVMVRIGRSEVITRNDPVHFNGLISEAVLHEPIGSPNVMVNQLLHLVKMSSRPNVSIRVVPLRVGWHPGWSGPFVLYDFPDAPPVVHFEHYSSGAFVPTEHDVSEYRKAVDKFHEIAINPAASAELIEKIAKEMERTP</sequence>